<sequence>MKIVFDQPVYVSEDLFGSLVNYNYLDLGNIVVEAESLMKLIKYATNQKIVGSHLIRYARDNEVVKFNIHMEKGENDNFTTVSIDKCLPIQIIRRV</sequence>
<reference evidence="2" key="1">
    <citation type="journal article" date="2008" name="Nat. Genet.">
        <title>The Pristionchus pacificus genome provides a unique perspective on nematode lifestyle and parasitism.</title>
        <authorList>
            <person name="Dieterich C."/>
            <person name="Clifton S.W."/>
            <person name="Schuster L.N."/>
            <person name="Chinwalla A."/>
            <person name="Delehaunty K."/>
            <person name="Dinkelacker I."/>
            <person name="Fulton L."/>
            <person name="Fulton R."/>
            <person name="Godfrey J."/>
            <person name="Minx P."/>
            <person name="Mitreva M."/>
            <person name="Roeseler W."/>
            <person name="Tian H."/>
            <person name="Witte H."/>
            <person name="Yang S.P."/>
            <person name="Wilson R.K."/>
            <person name="Sommer R.J."/>
        </authorList>
    </citation>
    <scope>NUCLEOTIDE SEQUENCE [LARGE SCALE GENOMIC DNA]</scope>
    <source>
        <strain evidence="2">PS312</strain>
    </source>
</reference>
<accession>A0A2A6BI11</accession>
<protein>
    <submittedName>
        <fullName evidence="1">Uncharacterized protein</fullName>
    </submittedName>
</protein>
<proteinExistence type="predicted"/>
<accession>A0A8R1YTD3</accession>
<dbReference type="Proteomes" id="UP000005239">
    <property type="component" value="Unassembled WGS sequence"/>
</dbReference>
<evidence type="ECO:0000313" key="2">
    <source>
        <dbReference type="Proteomes" id="UP000005239"/>
    </source>
</evidence>
<evidence type="ECO:0000313" key="1">
    <source>
        <dbReference type="EnsemblMetazoa" id="PPA32379.1"/>
    </source>
</evidence>
<organism evidence="1 2">
    <name type="scientific">Pristionchus pacificus</name>
    <name type="common">Parasitic nematode worm</name>
    <dbReference type="NCBI Taxonomy" id="54126"/>
    <lineage>
        <taxon>Eukaryota</taxon>
        <taxon>Metazoa</taxon>
        <taxon>Ecdysozoa</taxon>
        <taxon>Nematoda</taxon>
        <taxon>Chromadorea</taxon>
        <taxon>Rhabditida</taxon>
        <taxon>Rhabditina</taxon>
        <taxon>Diplogasteromorpha</taxon>
        <taxon>Diplogasteroidea</taxon>
        <taxon>Neodiplogasteridae</taxon>
        <taxon>Pristionchus</taxon>
    </lineage>
</organism>
<dbReference type="AlphaFoldDB" id="A0A2A6BI11"/>
<dbReference type="EnsemblMetazoa" id="PPA32379.1">
    <property type="protein sequence ID" value="PPA32379.1"/>
    <property type="gene ID" value="WBGene00205240"/>
</dbReference>
<name>A0A2A6BI11_PRIPA</name>
<reference evidence="1" key="2">
    <citation type="submission" date="2022-06" db="UniProtKB">
        <authorList>
            <consortium name="EnsemblMetazoa"/>
        </authorList>
    </citation>
    <scope>IDENTIFICATION</scope>
    <source>
        <strain evidence="1">PS312</strain>
    </source>
</reference>
<keyword evidence="2" id="KW-1185">Reference proteome</keyword>
<gene>
    <name evidence="1" type="primary">WBGene00205240</name>
</gene>